<evidence type="ECO:0000313" key="1">
    <source>
        <dbReference type="EMBL" id="APO72690.1"/>
    </source>
</evidence>
<organism evidence="1 2">
    <name type="scientific">Rhizobium gallicum</name>
    <dbReference type="NCBI Taxonomy" id="56730"/>
    <lineage>
        <taxon>Bacteria</taxon>
        <taxon>Pseudomonadati</taxon>
        <taxon>Pseudomonadota</taxon>
        <taxon>Alphaproteobacteria</taxon>
        <taxon>Hyphomicrobiales</taxon>
        <taxon>Rhizobiaceae</taxon>
        <taxon>Rhizobium/Agrobacterium group</taxon>
        <taxon>Rhizobium</taxon>
    </lineage>
</organism>
<gene>
    <name evidence="1" type="ORF">IE4872_PD02178</name>
</gene>
<geneLocation type="plasmid" evidence="2">
    <name>prgalie4872d</name>
</geneLocation>
<evidence type="ECO:0000313" key="2">
    <source>
        <dbReference type="Proteomes" id="UP000184749"/>
    </source>
</evidence>
<name>A0A1L5NXR8_9HYPH</name>
<accession>A0A1L5NXR8</accession>
<keyword evidence="1" id="KW-0614">Plasmid</keyword>
<dbReference type="Proteomes" id="UP000184749">
    <property type="component" value="Plasmid pRgalIE4872d"/>
</dbReference>
<evidence type="ECO:0008006" key="3">
    <source>
        <dbReference type="Google" id="ProtNLM"/>
    </source>
</evidence>
<reference evidence="1 2" key="1">
    <citation type="submission" date="2016-09" db="EMBL/GenBank/DDBJ databases">
        <title>The complete genome sequences of Rhizobium gallicum, symbiovars gallicum and phaseoli, symbionts associated to common bean (Phaseolus vulgaris).</title>
        <authorList>
            <person name="Bustos P."/>
            <person name="Santamaria R.I."/>
            <person name="Perez-Carrascal O.M."/>
            <person name="Juarez S."/>
            <person name="Lozano L."/>
            <person name="Martinez-Flores I."/>
            <person name="Martinez-Romero E."/>
            <person name="Cevallos M."/>
            <person name="Romero D."/>
            <person name="Davila G."/>
            <person name="Gonzalez V."/>
        </authorList>
    </citation>
    <scope>NUCLEOTIDE SEQUENCE [LARGE SCALE GENOMIC DNA]</scope>
    <source>
        <strain evidence="1 2">IE4872</strain>
        <plasmid evidence="2">prgalie4872d</plasmid>
    </source>
</reference>
<dbReference type="AlphaFoldDB" id="A0A1L5NXR8"/>
<sequence length="275" mass="29852">MNSIDSVAHRSAMTLTALGLGTGLAYAQSNEDLAKKLSNPIASLISVPFPFNYDHGYGPDDGDKATLNIQPVIPFEINEDWNVISRTILPVTWQNDIAGPSGTQFGLGDTTQSFFFSPSKPNESGIVWGAGPVFLLLTATDEFLGSGKWGAGPTAVVLKQEGPWTFGMLGIHIWSFAGQSDREDVSSTFLQPFISYTTKDAWTFSLNTESTYNWETNDWSVPINFTVAKLITIDKQPISLTAGIRYWADAPDNGPNGLGFRVALTFLFPKGALLS</sequence>
<dbReference type="EMBL" id="CP017105">
    <property type="protein sequence ID" value="APO72690.1"/>
    <property type="molecule type" value="Genomic_DNA"/>
</dbReference>
<protein>
    <recommendedName>
        <fullName evidence="3">Transporter</fullName>
    </recommendedName>
</protein>
<proteinExistence type="predicted"/>